<dbReference type="InterPro" id="IPR011011">
    <property type="entry name" value="Znf_FYVE_PHD"/>
</dbReference>
<dbReference type="CDD" id="cd04301">
    <property type="entry name" value="NAT_SF"/>
    <property type="match status" value="1"/>
</dbReference>
<evidence type="ECO:0000259" key="8">
    <source>
        <dbReference type="PROSITE" id="PS51186"/>
    </source>
</evidence>
<dbReference type="InterPro" id="IPR056511">
    <property type="entry name" value="IDM1_C"/>
</dbReference>
<dbReference type="AlphaFoldDB" id="A0AAQ3KUX4"/>
<dbReference type="PANTHER" id="PTHR46309">
    <property type="entry name" value="PHD FINGER PROTEIN 12"/>
    <property type="match status" value="1"/>
</dbReference>
<dbReference type="Pfam" id="PF16135">
    <property type="entry name" value="TDBD"/>
    <property type="match status" value="1"/>
</dbReference>
<dbReference type="Pfam" id="PF23209">
    <property type="entry name" value="IDM1_C"/>
    <property type="match status" value="1"/>
</dbReference>
<feature type="domain" description="PHD-type" evidence="7">
    <location>
        <begin position="669"/>
        <end position="728"/>
    </location>
</feature>
<evidence type="ECO:0000256" key="2">
    <source>
        <dbReference type="ARBA" id="ARBA00022723"/>
    </source>
</evidence>
<dbReference type="InterPro" id="IPR019787">
    <property type="entry name" value="Znf_PHD-finger"/>
</dbReference>
<name>A0AAQ3KUX4_9LILI</name>
<organism evidence="9 10">
    <name type="scientific">Canna indica</name>
    <name type="common">Indian-shot</name>
    <dbReference type="NCBI Taxonomy" id="4628"/>
    <lineage>
        <taxon>Eukaryota</taxon>
        <taxon>Viridiplantae</taxon>
        <taxon>Streptophyta</taxon>
        <taxon>Embryophyta</taxon>
        <taxon>Tracheophyta</taxon>
        <taxon>Spermatophyta</taxon>
        <taxon>Magnoliopsida</taxon>
        <taxon>Liliopsida</taxon>
        <taxon>Zingiberales</taxon>
        <taxon>Cannaceae</taxon>
        <taxon>Canna</taxon>
    </lineage>
</organism>
<dbReference type="PANTHER" id="PTHR46309:SF12">
    <property type="entry name" value="GB|AAC80581.1"/>
    <property type="match status" value="1"/>
</dbReference>
<dbReference type="InterPro" id="IPR014002">
    <property type="entry name" value="Agenet_dom_plant"/>
</dbReference>
<proteinExistence type="predicted"/>
<dbReference type="Gene3D" id="3.30.40.10">
    <property type="entry name" value="Zinc/RING finger domain, C3HC4 (zinc finger)"/>
    <property type="match status" value="2"/>
</dbReference>
<dbReference type="Proteomes" id="UP001327560">
    <property type="component" value="Chromosome 7"/>
</dbReference>
<dbReference type="InterPro" id="IPR042163">
    <property type="entry name" value="PHF12"/>
</dbReference>
<dbReference type="GO" id="GO:0005634">
    <property type="term" value="C:nucleus"/>
    <property type="evidence" value="ECO:0007669"/>
    <property type="project" value="UniProtKB-SubCell"/>
</dbReference>
<dbReference type="PROSITE" id="PS51186">
    <property type="entry name" value="GNAT"/>
    <property type="match status" value="1"/>
</dbReference>
<dbReference type="GO" id="GO:0006357">
    <property type="term" value="P:regulation of transcription by RNA polymerase II"/>
    <property type="evidence" value="ECO:0007669"/>
    <property type="project" value="TreeGrafter"/>
</dbReference>
<dbReference type="InterPro" id="IPR008395">
    <property type="entry name" value="Agenet-like_dom"/>
</dbReference>
<keyword evidence="4" id="KW-0862">Zinc</keyword>
<dbReference type="Gene3D" id="3.40.630.30">
    <property type="match status" value="1"/>
</dbReference>
<evidence type="ECO:0000256" key="4">
    <source>
        <dbReference type="ARBA" id="ARBA00022833"/>
    </source>
</evidence>
<dbReference type="InterPro" id="IPR013083">
    <property type="entry name" value="Znf_RING/FYVE/PHD"/>
</dbReference>
<keyword evidence="2" id="KW-0479">Metal-binding</keyword>
<sequence>MAEGSGERKRRRMPCGRRKLLPGENVEVLFCDEGLKGSWHAGTIVGCRGCSRLVEYKDLFGEDECSKLKEMIPVSAAIEGRTRKNPKNYRGLIRPLPPPYSDFQNSQISYGLCVDAYVDDAWWEGVVFDREERSTNRLIFFPDQGDQQIVAVDHLRLTQDWDETSDNWKPRGEWLLLQVLEPFEKGDVLPVSIRELWYDLSAMASFKEKVGLWMFGTRSVWDHLVSGLIKELLSVVHGISEVYCHQSFDFPTTFGNDEMGRVPHLEVSHVQSGNSSKWNRAKQKYGFEVSDVEVYKKTPGKENLDSNVYRSASIHKRIEPEYCPEAVVNYMRHIESSQEEGNTKIPKQDVERMKLLAQKHLLYMGWSFYERRKRLRYSSPDGKAFHSLYTASEACLNKEDNTSKTITDYIRDSHVSQNSKCLSVSSVEFKESDEVTNNNSDRSIIVPNSLECGEGSDYLHLRKFNPIPCRLPIFSQKFSKRNTEDLNSKCNEPGDAGVQLERQSSERCRQAAVTYPTRKVEEATLSMLIDNHIVLTRQKVHYISKGGHRMVEGRITRFGIQCKCCRKLHSVCGFEAHAGSNKCTPGAKTFLLDGRSIMQCQLELVYGKDPTKSTHPRLKHVLTQSQSDSICTVCHYGGTLILCDHCPSAFHLGCVGLKDVPEEKWFCPSCQCGLCGSSEFNPSENFTEKTMLYCDQCEREYHVGCLIEKGMALTCPNGKWFCSNKCSKIFHDLNNLIGKSNPTRQTGLSWTILRSKRETDGDFEKHDFETALRYRKKLHLAQKLLHECFVTIIEPTTQSDLLSDLLMNKESELNRLNFGGFYTILLEQGDEVVSVATFRVYGEKIAEIPLIATRADYRRQGMCHILLGELEKLLAQLGVERLCIPAVPTLLDTWTNSFGFKKMSSCDRLDILEYTLLNFQDTIMCQKLV</sequence>
<evidence type="ECO:0000313" key="9">
    <source>
        <dbReference type="EMBL" id="WOL15453.1"/>
    </source>
</evidence>
<dbReference type="GO" id="GO:0008270">
    <property type="term" value="F:zinc ion binding"/>
    <property type="evidence" value="ECO:0007669"/>
    <property type="project" value="UniProtKB-KW"/>
</dbReference>
<dbReference type="Pfam" id="PF23011">
    <property type="entry name" value="PHD-1st_NSD"/>
    <property type="match status" value="1"/>
</dbReference>
<dbReference type="GO" id="GO:0016747">
    <property type="term" value="F:acyltransferase activity, transferring groups other than amino-acyl groups"/>
    <property type="evidence" value="ECO:0007669"/>
    <property type="project" value="InterPro"/>
</dbReference>
<keyword evidence="10" id="KW-1185">Reference proteome</keyword>
<dbReference type="InterPro" id="IPR059153">
    <property type="entry name" value="NSD_PHD-1st"/>
</dbReference>
<dbReference type="SUPFAM" id="SSF57903">
    <property type="entry name" value="FYVE/PHD zinc finger"/>
    <property type="match status" value="2"/>
</dbReference>
<feature type="domain" description="N-acetyltransferase" evidence="8">
    <location>
        <begin position="769"/>
        <end position="929"/>
    </location>
</feature>
<dbReference type="SUPFAM" id="SSF55729">
    <property type="entry name" value="Acyl-CoA N-acyltransferases (Nat)"/>
    <property type="match status" value="1"/>
</dbReference>
<reference evidence="9 10" key="1">
    <citation type="submission" date="2023-10" db="EMBL/GenBank/DDBJ databases">
        <title>Chromosome-scale genome assembly provides insights into flower coloration mechanisms of Canna indica.</title>
        <authorList>
            <person name="Li C."/>
        </authorList>
    </citation>
    <scope>NUCLEOTIDE SEQUENCE [LARGE SCALE GENOMIC DNA]</scope>
    <source>
        <tissue evidence="9">Flower</tissue>
    </source>
</reference>
<evidence type="ECO:0000259" key="7">
    <source>
        <dbReference type="PROSITE" id="PS50016"/>
    </source>
</evidence>
<evidence type="ECO:0000256" key="3">
    <source>
        <dbReference type="ARBA" id="ARBA00022771"/>
    </source>
</evidence>
<dbReference type="InterPro" id="IPR054292">
    <property type="entry name" value="DUF7028"/>
</dbReference>
<dbReference type="SMART" id="SM00249">
    <property type="entry name" value="PHD"/>
    <property type="match status" value="2"/>
</dbReference>
<dbReference type="InterPro" id="IPR016181">
    <property type="entry name" value="Acyl_CoA_acyltransferase"/>
</dbReference>
<dbReference type="GO" id="GO:0003714">
    <property type="term" value="F:transcription corepressor activity"/>
    <property type="evidence" value="ECO:0007669"/>
    <property type="project" value="InterPro"/>
</dbReference>
<feature type="domain" description="PHD-type" evidence="7">
    <location>
        <begin position="628"/>
        <end position="673"/>
    </location>
</feature>
<dbReference type="SMART" id="SM00743">
    <property type="entry name" value="Agenet"/>
    <property type="match status" value="2"/>
</dbReference>
<comment type="subcellular location">
    <subcellularLocation>
        <location evidence="1">Nucleus</location>
    </subcellularLocation>
</comment>
<evidence type="ECO:0008006" key="11">
    <source>
        <dbReference type="Google" id="ProtNLM"/>
    </source>
</evidence>
<dbReference type="Pfam" id="PF05641">
    <property type="entry name" value="Agenet"/>
    <property type="match status" value="1"/>
</dbReference>
<dbReference type="Pfam" id="PF22970">
    <property type="entry name" value="DUF7028"/>
    <property type="match status" value="1"/>
</dbReference>
<keyword evidence="5" id="KW-0539">Nucleus</keyword>
<accession>A0AAQ3KUX4</accession>
<dbReference type="PROSITE" id="PS50016">
    <property type="entry name" value="ZF_PHD_2"/>
    <property type="match status" value="2"/>
</dbReference>
<gene>
    <name evidence="9" type="ORF">Cni_G24234</name>
</gene>
<evidence type="ECO:0000256" key="6">
    <source>
        <dbReference type="PROSITE-ProRule" id="PRU00146"/>
    </source>
</evidence>
<protein>
    <recommendedName>
        <fullName evidence="11">PHD finger transcription factor</fullName>
    </recommendedName>
</protein>
<keyword evidence="3 6" id="KW-0863">Zinc-finger</keyword>
<evidence type="ECO:0000256" key="5">
    <source>
        <dbReference type="ARBA" id="ARBA00023242"/>
    </source>
</evidence>
<dbReference type="InterPro" id="IPR001965">
    <property type="entry name" value="Znf_PHD"/>
</dbReference>
<dbReference type="InterPro" id="IPR032308">
    <property type="entry name" value="TDBD"/>
</dbReference>
<evidence type="ECO:0000313" key="10">
    <source>
        <dbReference type="Proteomes" id="UP001327560"/>
    </source>
</evidence>
<dbReference type="EMBL" id="CP136896">
    <property type="protein sequence ID" value="WOL15453.1"/>
    <property type="molecule type" value="Genomic_DNA"/>
</dbReference>
<dbReference type="InterPro" id="IPR000182">
    <property type="entry name" value="GNAT_dom"/>
</dbReference>
<evidence type="ECO:0000256" key="1">
    <source>
        <dbReference type="ARBA" id="ARBA00004123"/>
    </source>
</evidence>